<keyword evidence="10" id="KW-0119">Carbohydrate metabolism</keyword>
<dbReference type="EMBL" id="CP076749">
    <property type="protein sequence ID" value="QWW21720.1"/>
    <property type="molecule type" value="Genomic_DNA"/>
</dbReference>
<evidence type="ECO:0000256" key="1">
    <source>
        <dbReference type="ARBA" id="ARBA00001946"/>
    </source>
</evidence>
<name>A0A8F3AF88_CANAR</name>
<dbReference type="GO" id="GO:0000287">
    <property type="term" value="F:magnesium ion binding"/>
    <property type="evidence" value="ECO:0007669"/>
    <property type="project" value="InterPro"/>
</dbReference>
<dbReference type="InterPro" id="IPR005844">
    <property type="entry name" value="A-D-PHexomutase_a/b/a-I"/>
</dbReference>
<keyword evidence="9" id="KW-0413">Isomerase</keyword>
<gene>
    <name evidence="15" type="ORF">CA7LBN_000466</name>
</gene>
<evidence type="ECO:0000259" key="14">
    <source>
        <dbReference type="Pfam" id="PF02880"/>
    </source>
</evidence>
<dbReference type="FunFam" id="3.40.120.10:FF:000035">
    <property type="entry name" value="Pgm3p"/>
    <property type="match status" value="1"/>
</dbReference>
<organism evidence="15">
    <name type="scientific">Candidozyma auris</name>
    <name type="common">Yeast</name>
    <name type="synonym">Candida auris</name>
    <dbReference type="NCBI Taxonomy" id="498019"/>
    <lineage>
        <taxon>Eukaryota</taxon>
        <taxon>Fungi</taxon>
        <taxon>Dikarya</taxon>
        <taxon>Ascomycota</taxon>
        <taxon>Saccharomycotina</taxon>
        <taxon>Pichiomycetes</taxon>
        <taxon>Metschnikowiaceae</taxon>
        <taxon>Candidozyma</taxon>
    </lineage>
</organism>
<evidence type="ECO:0000259" key="12">
    <source>
        <dbReference type="Pfam" id="PF02878"/>
    </source>
</evidence>
<dbReference type="SUPFAM" id="SSF53448">
    <property type="entry name" value="Nucleotide-diphospho-sugar transferases"/>
    <property type="match status" value="1"/>
</dbReference>
<dbReference type="CDD" id="cd05799">
    <property type="entry name" value="PGM2"/>
    <property type="match status" value="1"/>
</dbReference>
<dbReference type="SUPFAM" id="SSF53738">
    <property type="entry name" value="Phosphoglucomutase, first 3 domains"/>
    <property type="match status" value="3"/>
</dbReference>
<keyword evidence="5" id="KW-0313">Glucose metabolism</keyword>
<evidence type="ECO:0000256" key="3">
    <source>
        <dbReference type="ARBA" id="ARBA00010231"/>
    </source>
</evidence>
<evidence type="ECO:0000256" key="2">
    <source>
        <dbReference type="ARBA" id="ARBA00004496"/>
    </source>
</evidence>
<dbReference type="FunFam" id="3.90.550.10:FF:000163">
    <property type="entry name" value="Van1p"/>
    <property type="match status" value="1"/>
</dbReference>
<comment type="cofactor">
    <cofactor evidence="1">
        <name>Mg(2+)</name>
        <dbReference type="ChEBI" id="CHEBI:18420"/>
    </cofactor>
</comment>
<evidence type="ECO:0000256" key="4">
    <source>
        <dbReference type="ARBA" id="ARBA00022490"/>
    </source>
</evidence>
<comment type="similarity">
    <text evidence="3">Belongs to the phosphohexose mutase family.</text>
</comment>
<dbReference type="InterPro" id="IPR005845">
    <property type="entry name" value="A-D-PHexomutase_a/b/a-II"/>
</dbReference>
<evidence type="ECO:0000256" key="7">
    <source>
        <dbReference type="ARBA" id="ARBA00022723"/>
    </source>
</evidence>
<dbReference type="PANTHER" id="PTHR45745:SF1">
    <property type="entry name" value="PHOSPHOGLUCOMUTASE 2B-RELATED"/>
    <property type="match status" value="1"/>
</dbReference>
<feature type="domain" description="Alpha-D-phosphohexomutase alpha/beta/alpha" evidence="12">
    <location>
        <begin position="54"/>
        <end position="211"/>
    </location>
</feature>
<dbReference type="PROSITE" id="PS00710">
    <property type="entry name" value="PGM_PMM"/>
    <property type="match status" value="1"/>
</dbReference>
<dbReference type="Pfam" id="PF02878">
    <property type="entry name" value="PGM_PMM_I"/>
    <property type="match status" value="1"/>
</dbReference>
<evidence type="ECO:0000256" key="9">
    <source>
        <dbReference type="ARBA" id="ARBA00023235"/>
    </source>
</evidence>
<dbReference type="InterPro" id="IPR036900">
    <property type="entry name" value="A-D-PHexomutase_C_sf"/>
</dbReference>
<dbReference type="Gene3D" id="3.40.120.10">
    <property type="entry name" value="Alpha-D-Glucose-1,6-Bisphosphate, subunit A, domain 3"/>
    <property type="match status" value="3"/>
</dbReference>
<protein>
    <submittedName>
        <fullName evidence="15">Uncharacterized protein</fullName>
    </submittedName>
</protein>
<dbReference type="InterPro" id="IPR005846">
    <property type="entry name" value="A-D-PHexomutase_a/b/a-III"/>
</dbReference>
<dbReference type="Gene3D" id="3.90.550.10">
    <property type="entry name" value="Spore Coat Polysaccharide Biosynthesis Protein SpsA, Chain A"/>
    <property type="match status" value="2"/>
</dbReference>
<dbReference type="GO" id="GO:0006166">
    <property type="term" value="P:purine ribonucleoside salvage"/>
    <property type="evidence" value="ECO:0007669"/>
    <property type="project" value="TreeGrafter"/>
</dbReference>
<dbReference type="InterPro" id="IPR029044">
    <property type="entry name" value="Nucleotide-diphossugar_trans"/>
</dbReference>
<evidence type="ECO:0000256" key="6">
    <source>
        <dbReference type="ARBA" id="ARBA00022553"/>
    </source>
</evidence>
<dbReference type="GO" id="GO:0008973">
    <property type="term" value="F:phosphopentomutase activity"/>
    <property type="evidence" value="ECO:0007669"/>
    <property type="project" value="TreeGrafter"/>
</dbReference>
<accession>A0A8F3AF88</accession>
<feature type="domain" description="Alpha-D-phosphohexomutase alpha/beta/alpha" evidence="13">
    <location>
        <begin position="245"/>
        <end position="345"/>
    </location>
</feature>
<keyword evidence="4" id="KW-0963">Cytoplasm</keyword>
<evidence type="ECO:0000313" key="15">
    <source>
        <dbReference type="EMBL" id="QWW21720.1"/>
    </source>
</evidence>
<evidence type="ECO:0000256" key="8">
    <source>
        <dbReference type="ARBA" id="ARBA00022842"/>
    </source>
</evidence>
<dbReference type="Pfam" id="PF02880">
    <property type="entry name" value="PGM_PMM_III"/>
    <property type="match status" value="1"/>
</dbReference>
<feature type="domain" description="Alpha-D-phosphohexomutase alpha/beta/alpha" evidence="14">
    <location>
        <begin position="358"/>
        <end position="461"/>
    </location>
</feature>
<evidence type="ECO:0000256" key="5">
    <source>
        <dbReference type="ARBA" id="ARBA00022526"/>
    </source>
</evidence>
<dbReference type="PANTHER" id="PTHR45745">
    <property type="entry name" value="PHOSPHOMANNOMUTASE 45A"/>
    <property type="match status" value="1"/>
</dbReference>
<dbReference type="Proteomes" id="UP000825438">
    <property type="component" value="Chromosome I"/>
</dbReference>
<dbReference type="AlphaFoldDB" id="A0A8F3AF88"/>
<comment type="subcellular location">
    <subcellularLocation>
        <location evidence="2">Cytoplasm</location>
    </subcellularLocation>
</comment>
<dbReference type="InterPro" id="IPR016066">
    <property type="entry name" value="A-D-PHexomutase_CS"/>
</dbReference>
<keyword evidence="8" id="KW-0460">Magnesium</keyword>
<keyword evidence="6" id="KW-0597">Phosphoprotein</keyword>
<proteinExistence type="inferred from homology"/>
<dbReference type="GO" id="GO:0006006">
    <property type="term" value="P:glucose metabolic process"/>
    <property type="evidence" value="ECO:0007669"/>
    <property type="project" value="UniProtKB-KW"/>
</dbReference>
<dbReference type="GO" id="GO:0005737">
    <property type="term" value="C:cytoplasm"/>
    <property type="evidence" value="ECO:0007669"/>
    <property type="project" value="UniProtKB-SubCell"/>
</dbReference>
<evidence type="ECO:0000256" key="10">
    <source>
        <dbReference type="ARBA" id="ARBA00023277"/>
    </source>
</evidence>
<evidence type="ECO:0000256" key="11">
    <source>
        <dbReference type="ARBA" id="ARBA00037964"/>
    </source>
</evidence>
<evidence type="ECO:0000259" key="13">
    <source>
        <dbReference type="Pfam" id="PF02879"/>
    </source>
</evidence>
<comment type="similarity">
    <text evidence="11">Belongs to the ANP1/MMN9/VAN1 family.</text>
</comment>
<dbReference type="Pfam" id="PF02879">
    <property type="entry name" value="PGM_PMM_II"/>
    <property type="match status" value="1"/>
</dbReference>
<keyword evidence="7" id="KW-0479">Metal-binding</keyword>
<dbReference type="SUPFAM" id="SSF55957">
    <property type="entry name" value="Phosphoglucomutase, C-terminal domain"/>
    <property type="match status" value="1"/>
</dbReference>
<dbReference type="InterPro" id="IPR016055">
    <property type="entry name" value="A-D-PHexomutase_a/b/a-I/II/III"/>
</dbReference>
<reference evidence="15" key="1">
    <citation type="submission" date="2021-06" db="EMBL/GenBank/DDBJ databases">
        <title>Candida auris outbreak in lebanese hospital.</title>
        <authorList>
            <person name="Finianos M."/>
        </authorList>
    </citation>
    <scope>NUCLEOTIDE SEQUENCE</scope>
    <source>
        <strain evidence="15">CA7LBN</strain>
    </source>
</reference>
<sequence>MSQNKEYTDQEKQRLLDLARLWHKCCPTSEKDFYIESARSSSWDELDKGLSKRISFGTAGLRGRMEHGFSRMNDTTVLQTTQGLVAYLRKLVKDGQELSIVVGYDQRLHSQRFAEVTASVALKAGFKVYYLGTTSNLSGETDPSSDDSGDKSYVHTPMVAYGVKAYKASAGVMITASHNPSYDNGYKVYYGNGCQIIPPHDTGIAACIEENLLPWEGNWDVRNNLRKGLEDGSLVLAKEELTKLYVDEVKAKLINRPTISFGFVYTPIHGVGLEIFEKVLSHFELKQKLKVVPEQADPDGTFKTVSFPNPEEKGALDLAIRKADEENVALVLANDPDADRFSVAFKRKDTGKWQQLTGNEIGILFAAYVIEELTPKEDLKKTWLLNSTVSSQLLGSMADKLHFNFTSTLTGFKWIGNKAIDLKSEGYSVPFGYEEAIGYMFGVVDDKDGISAAVMWLQLYERWFSSGKVDIATKLEEIYANYGYYKECNGYYKTPDTETTPRIFNHTIRKSYPEGEHYPKKLADFDVVEWRDLTLGFDSATSNNKPELPVDASSHMITAVLQPRESPAEKVRFTCRGSGTEPKLKVYIEGRSEQGEEAASDVARKCWNTLRDEWFRPKQNNLEEEKAVLTEDYDLYTVTKDGVQKVEPQDAATDEEAERIYKETVSFYDLNDYQGTTRGESANEVVLFLMPLRNAEHVLPMAFQNIMNLTYDHSLIDIAFLVSDCSPGDTTLESVFKYSISLQNGTLADELLMAEQDKLKNSVKGTNDLYENYMDQAYMENVRKAYNSPETWHKGYRTPFRSVSIYVKDFGQVIGQGFSDRHAVKVQGIRRKLMGRARNWLTASALQPHHSWVYWRDVDIETCPGSVIQDLMKFDYDVMVPNIWRPLPSFLDNEQPYDLNSWVESDAALELAKKLDEDDVIVEGYAEYPTWRVHLAYLRDANGNPNEVLDLDGVGGVSILAKAKIFRQGVHFPAFTFLNHAETEAFGKMAKKMGFKVGGLPHYTIWHIYEPSEDDLKKIAAMERQKRRQKGG</sequence>
<dbReference type="GO" id="GO:0005634">
    <property type="term" value="C:nucleus"/>
    <property type="evidence" value="ECO:0007669"/>
    <property type="project" value="TreeGrafter"/>
</dbReference>
<dbReference type="Pfam" id="PF03452">
    <property type="entry name" value="Anp1"/>
    <property type="match status" value="1"/>
</dbReference>